<sequence>MVKYQELWNEENTNIRERYDLAMERILEIPSEERVAEPYRSYFNQMAAFTAQIEELARLQLREDLDGFTLEELQQLNHKLYADILPEHYAESYADPVYAVRMLGADLGPLLSAFYAQFRAAIVFAYECRLTDITILCETLIEIYNMFEDGEPQARAVRDVLYWFFSDYTDVTLTYRIREQLDPGLSFAKDIIMESDLNDLRYLYRFGEYISDSELQIASYLNSLPEETIEKMASTYTEGYRKGFEVMGRDLSKKKTVSIRYELGFERMIRAAIRQFEEMGLEVILYRAAVWSVTMSPNRKIGYHGTSANMQFDYDHRYDQAIYLDKAFKERKLAVLRTAYENCKKQATEYAGPAVVETFGEDGFEPVNKPEAYALSEKQEELQIAYSNEAMPVVNQYIPGDETSFTIIAFPVPAIGKDFAEIFHETIRINTLDYEEYKKIQQNLVDVLDQAEYVTVTGNAGAGNETQMKIFLHTLTDQAKQTNFENCVADVNIPVGEVFTSPVLAGTEGLLHVSQVYIGDFQFKNFRMEFKDGKITNYSCDNFSDPEEGKKLIRQQILKNHDTLPMGEFAIGTNTTAYAVAQKYGIMDKFPILIAEKTGPHFAVGDTCYSWSEDSAVYNPDGKEIIARDNEISLLRKEDVSKAYFGCHTDITIPYSELGDITAVCRDGRKLPLIQNGRFVVAGTEKLNEELDG</sequence>
<proteinExistence type="predicted"/>
<keyword evidence="2" id="KW-0031">Aminopeptidase</keyword>
<dbReference type="EMBL" id="JBBMFJ010000018">
    <property type="protein sequence ID" value="MEQ2563377.1"/>
    <property type="molecule type" value="Genomic_DNA"/>
</dbReference>
<accession>A0ABV1HM29</accession>
<dbReference type="EC" id="3.4.11.-" evidence="2"/>
<dbReference type="SUPFAM" id="SSF144052">
    <property type="entry name" value="Thermophilic metalloprotease-like"/>
    <property type="match status" value="1"/>
</dbReference>
<keyword evidence="3" id="KW-1185">Reference proteome</keyword>
<keyword evidence="1" id="KW-0479">Metal-binding</keyword>
<reference evidence="2 3" key="1">
    <citation type="submission" date="2024-03" db="EMBL/GenBank/DDBJ databases">
        <title>Human intestinal bacterial collection.</title>
        <authorList>
            <person name="Pauvert C."/>
            <person name="Hitch T.C.A."/>
            <person name="Clavel T."/>
        </authorList>
    </citation>
    <scope>NUCLEOTIDE SEQUENCE [LARGE SCALE GENOMIC DNA]</scope>
    <source>
        <strain evidence="2 3">CLA-AP-H27</strain>
    </source>
</reference>
<evidence type="ECO:0000313" key="2">
    <source>
        <dbReference type="EMBL" id="MEQ2563377.1"/>
    </source>
</evidence>
<dbReference type="RefSeq" id="WP_349229531.1">
    <property type="nucleotide sequence ID" value="NZ_JBBMFJ010000018.1"/>
</dbReference>
<dbReference type="Pfam" id="PF02073">
    <property type="entry name" value="Peptidase_M29"/>
    <property type="match status" value="1"/>
</dbReference>
<evidence type="ECO:0000313" key="3">
    <source>
        <dbReference type="Proteomes" id="UP001437460"/>
    </source>
</evidence>
<evidence type="ECO:0000256" key="1">
    <source>
        <dbReference type="ARBA" id="ARBA00022723"/>
    </source>
</evidence>
<dbReference type="Proteomes" id="UP001437460">
    <property type="component" value="Unassembled WGS sequence"/>
</dbReference>
<dbReference type="InterPro" id="IPR052170">
    <property type="entry name" value="M29_Exopeptidase"/>
</dbReference>
<dbReference type="PANTHER" id="PTHR34448:SF3">
    <property type="entry name" value="AMINOPEPTIDASE AMPS"/>
    <property type="match status" value="1"/>
</dbReference>
<name>A0ABV1HM29_9FIRM</name>
<protein>
    <submittedName>
        <fullName evidence="2">Aminopeptidase</fullName>
        <ecNumber evidence="2">3.4.11.-</ecNumber>
    </submittedName>
</protein>
<gene>
    <name evidence="2" type="ORF">WMO41_09455</name>
</gene>
<dbReference type="InterPro" id="IPR000787">
    <property type="entry name" value="Peptidase_M29"/>
</dbReference>
<keyword evidence="2" id="KW-0378">Hydrolase</keyword>
<keyword evidence="2" id="KW-0645">Protease</keyword>
<comment type="caution">
    <text evidence="2">The sequence shown here is derived from an EMBL/GenBank/DDBJ whole genome shotgun (WGS) entry which is preliminary data.</text>
</comment>
<organism evidence="2 3">
    <name type="scientific">Ventrimonas faecis</name>
    <dbReference type="NCBI Taxonomy" id="3133170"/>
    <lineage>
        <taxon>Bacteria</taxon>
        <taxon>Bacillati</taxon>
        <taxon>Bacillota</taxon>
        <taxon>Clostridia</taxon>
        <taxon>Lachnospirales</taxon>
        <taxon>Lachnospiraceae</taxon>
        <taxon>Ventrimonas</taxon>
    </lineage>
</organism>
<dbReference type="GO" id="GO:0004177">
    <property type="term" value="F:aminopeptidase activity"/>
    <property type="evidence" value="ECO:0007669"/>
    <property type="project" value="UniProtKB-KW"/>
</dbReference>
<dbReference type="PANTHER" id="PTHR34448">
    <property type="entry name" value="AMINOPEPTIDASE"/>
    <property type="match status" value="1"/>
</dbReference>